<reference evidence="3" key="2">
    <citation type="submission" date="2015-01" db="EMBL/GenBank/DDBJ databases">
        <title>Evolutionary Origins and Diversification of the Mycorrhizal Mutualists.</title>
        <authorList>
            <consortium name="DOE Joint Genome Institute"/>
            <consortium name="Mycorrhizal Genomics Consortium"/>
            <person name="Kohler A."/>
            <person name="Kuo A."/>
            <person name="Nagy L.G."/>
            <person name="Floudas D."/>
            <person name="Copeland A."/>
            <person name="Barry K.W."/>
            <person name="Cichocki N."/>
            <person name="Veneault-Fourrey C."/>
            <person name="LaButti K."/>
            <person name="Lindquist E.A."/>
            <person name="Lipzen A."/>
            <person name="Lundell T."/>
            <person name="Morin E."/>
            <person name="Murat C."/>
            <person name="Riley R."/>
            <person name="Ohm R."/>
            <person name="Sun H."/>
            <person name="Tunlid A."/>
            <person name="Henrissat B."/>
            <person name="Grigoriev I.V."/>
            <person name="Hibbett D.S."/>
            <person name="Martin F."/>
        </authorList>
    </citation>
    <scope>NUCLEOTIDE SEQUENCE [LARGE SCALE GENOMIC DNA]</scope>
    <source>
        <strain evidence="3">h7</strain>
    </source>
</reference>
<evidence type="ECO:0000313" key="3">
    <source>
        <dbReference type="Proteomes" id="UP000053424"/>
    </source>
</evidence>
<dbReference type="Proteomes" id="UP000053424">
    <property type="component" value="Unassembled WGS sequence"/>
</dbReference>
<dbReference type="InterPro" id="IPR011600">
    <property type="entry name" value="Pept_C14_caspase"/>
</dbReference>
<evidence type="ECO:0000313" key="2">
    <source>
        <dbReference type="EMBL" id="KIM41797.1"/>
    </source>
</evidence>
<dbReference type="OrthoDB" id="3223806at2759"/>
<feature type="domain" description="Peptidase C14 caspase" evidence="1">
    <location>
        <begin position="15"/>
        <end position="194"/>
    </location>
</feature>
<dbReference type="HOGENOM" id="CLU_011935_0_0_1"/>
<dbReference type="EMBL" id="KN831779">
    <property type="protein sequence ID" value="KIM41797.1"/>
    <property type="molecule type" value="Genomic_DNA"/>
</dbReference>
<dbReference type="AlphaFoldDB" id="A0A0C2YL93"/>
<dbReference type="Pfam" id="PF00656">
    <property type="entry name" value="Peptidase_C14"/>
    <property type="match status" value="1"/>
</dbReference>
<reference evidence="2 3" key="1">
    <citation type="submission" date="2014-04" db="EMBL/GenBank/DDBJ databases">
        <authorList>
            <consortium name="DOE Joint Genome Institute"/>
            <person name="Kuo A."/>
            <person name="Gay G."/>
            <person name="Dore J."/>
            <person name="Kohler A."/>
            <person name="Nagy L.G."/>
            <person name="Floudas D."/>
            <person name="Copeland A."/>
            <person name="Barry K.W."/>
            <person name="Cichocki N."/>
            <person name="Veneault-Fourrey C."/>
            <person name="LaButti K."/>
            <person name="Lindquist E.A."/>
            <person name="Lipzen A."/>
            <person name="Lundell T."/>
            <person name="Morin E."/>
            <person name="Murat C."/>
            <person name="Sun H."/>
            <person name="Tunlid A."/>
            <person name="Henrissat B."/>
            <person name="Grigoriev I.V."/>
            <person name="Hibbett D.S."/>
            <person name="Martin F."/>
            <person name="Nordberg H.P."/>
            <person name="Cantor M.N."/>
            <person name="Hua S.X."/>
        </authorList>
    </citation>
    <scope>NUCLEOTIDE SEQUENCE [LARGE SCALE GENOMIC DNA]</scope>
    <source>
        <strain evidence="3">h7</strain>
    </source>
</reference>
<organism evidence="2 3">
    <name type="scientific">Hebeloma cylindrosporum</name>
    <dbReference type="NCBI Taxonomy" id="76867"/>
    <lineage>
        <taxon>Eukaryota</taxon>
        <taxon>Fungi</taxon>
        <taxon>Dikarya</taxon>
        <taxon>Basidiomycota</taxon>
        <taxon>Agaricomycotina</taxon>
        <taxon>Agaricomycetes</taxon>
        <taxon>Agaricomycetidae</taxon>
        <taxon>Agaricales</taxon>
        <taxon>Agaricineae</taxon>
        <taxon>Hymenogastraceae</taxon>
        <taxon>Hebeloma</taxon>
    </lineage>
</organism>
<dbReference type="GO" id="GO:0006508">
    <property type="term" value="P:proteolysis"/>
    <property type="evidence" value="ECO:0007669"/>
    <property type="project" value="InterPro"/>
</dbReference>
<proteinExistence type="predicted"/>
<sequence>MLQVPRDQVSLITDEAASRAGIISALDAIRSDDRIQQGDPIFIYYAGHGSSVPPPANWECGGPGRNIQVLVPQDFNPEHGIHGIQDYFLGWSIHMIAEEKGDNITVVLDCCHSGSGTRSDSSTRIRGVELEPGTDLWDLESRAHPFSLDSHVLIAACGESELAKEVNGEGAFTKAFLELFRAVPIEDLTYRDIATYINLPGQNPQIEGVNQYRYIFNSEASSSACQLYLARRDFDSDLVVLNAGTAHGVTPGAEFVIFAGNDSHPSRTPLATFIVYKSTSFFSILRPTSDVSCQSSDLPKVFTIFQEKPGQGGTLRLYLPTESILIHDIRHSVHNVEFVDSRDDAHLEITSQDNQVVVSVRDKKATACGFEHKISITRPNLTAFLEKAECFYRERDHQADIDLGVVNFVTLEFYKLGATHSRFRNIPECHLGALGPNLYSADRKTIEFIVEEGCHYGVKLTNSCPRDLYPSVLYFDNNLNDLIIKHYYGAPFGGSNIPEGPLKGDGGTLTIGYGTVFTNIASPGIVESQQDGMALDKVHISSSVKSLYLDFSASCKGVN</sequence>
<name>A0A0C2YL93_HEBCY</name>
<protein>
    <recommendedName>
        <fullName evidence="1">Peptidase C14 caspase domain-containing protein</fullName>
    </recommendedName>
</protein>
<evidence type="ECO:0000259" key="1">
    <source>
        <dbReference type="Pfam" id="PF00656"/>
    </source>
</evidence>
<dbReference type="Gene3D" id="3.40.50.1460">
    <property type="match status" value="1"/>
</dbReference>
<accession>A0A0C2YL93</accession>
<dbReference type="GO" id="GO:0004197">
    <property type="term" value="F:cysteine-type endopeptidase activity"/>
    <property type="evidence" value="ECO:0007669"/>
    <property type="project" value="InterPro"/>
</dbReference>
<keyword evidence="3" id="KW-1185">Reference proteome</keyword>
<gene>
    <name evidence="2" type="ORF">M413DRAFT_27370</name>
</gene>